<evidence type="ECO:0000313" key="3">
    <source>
        <dbReference type="Proteomes" id="UP000597038"/>
    </source>
</evidence>
<organism evidence="2 3">
    <name type="scientific">Staphylococcus felis</name>
    <dbReference type="NCBI Taxonomy" id="46127"/>
    <lineage>
        <taxon>Bacteria</taxon>
        <taxon>Bacillati</taxon>
        <taxon>Bacillota</taxon>
        <taxon>Bacilli</taxon>
        <taxon>Bacillales</taxon>
        <taxon>Staphylococcaceae</taxon>
        <taxon>Staphylococcus</taxon>
    </lineage>
</organism>
<gene>
    <name evidence="2" type="ORF">I9026_04370</name>
</gene>
<dbReference type="EMBL" id="JAEDAQ010000005">
    <property type="protein sequence ID" value="MBH9580601.1"/>
    <property type="molecule type" value="Genomic_DNA"/>
</dbReference>
<keyword evidence="1" id="KW-1133">Transmembrane helix</keyword>
<dbReference type="NCBIfam" id="NF047567">
    <property type="entry name" value="SAOUHSC_02157"/>
    <property type="match status" value="1"/>
</dbReference>
<name>A0ABS0QN93_9STAP</name>
<dbReference type="GeneID" id="300401172"/>
<evidence type="ECO:0000256" key="1">
    <source>
        <dbReference type="SAM" id="Phobius"/>
    </source>
</evidence>
<proteinExistence type="predicted"/>
<protein>
    <recommendedName>
        <fullName evidence="4">Type I toxin-antitoxin system Fst family toxin</fullName>
    </recommendedName>
</protein>
<dbReference type="Proteomes" id="UP000597038">
    <property type="component" value="Unassembled WGS sequence"/>
</dbReference>
<evidence type="ECO:0008006" key="4">
    <source>
        <dbReference type="Google" id="ProtNLM"/>
    </source>
</evidence>
<accession>A0ABS0QN93</accession>
<comment type="caution">
    <text evidence="2">The sequence shown here is derived from an EMBL/GenBank/DDBJ whole genome shotgun (WGS) entry which is preliminary data.</text>
</comment>
<keyword evidence="1" id="KW-0472">Membrane</keyword>
<sequence>MMSWSEFVMTLISGSILIVFRCWIETKWKTYQHKKEDKQDNDSTK</sequence>
<keyword evidence="3" id="KW-1185">Reference proteome</keyword>
<feature type="transmembrane region" description="Helical" evidence="1">
    <location>
        <begin position="6"/>
        <end position="24"/>
    </location>
</feature>
<keyword evidence="1" id="KW-0812">Transmembrane</keyword>
<evidence type="ECO:0000313" key="2">
    <source>
        <dbReference type="EMBL" id="MBH9580601.1"/>
    </source>
</evidence>
<dbReference type="RefSeq" id="WP_158701930.1">
    <property type="nucleotide sequence ID" value="NZ_CAJUZQ010000005.1"/>
</dbReference>
<reference evidence="2 3" key="1">
    <citation type="submission" date="2020-12" db="EMBL/GenBank/DDBJ databases">
        <title>Genomic analysis of Staphylococcus felis from a cat with skin infection.</title>
        <authorList>
            <person name="Aslantas O."/>
            <person name="Keskin O."/>
            <person name="Buyukaltay K."/>
            <person name="Gullu Yucetepe A."/>
        </authorList>
    </citation>
    <scope>NUCLEOTIDE SEQUENCE [LARGE SCALE GENOMIC DNA]</scope>
    <source>
        <strain evidence="2 3">HARRANVET</strain>
    </source>
</reference>